<gene>
    <name evidence="11" type="ORF">KIW84_021362</name>
</gene>
<feature type="compositionally biased region" description="Basic and acidic residues" evidence="8">
    <location>
        <begin position="116"/>
        <end position="135"/>
    </location>
</feature>
<sequence>MENKRGVRKGAWTYEEDKLLKACINKYGEGKWHLVSQRAGLNRCRKSCRLRWLNYLSPEINRESFSEDEVDMILRLHKLLGNRWTLIAGRLPGRTANDVKNYWHTHLRRKMVPEKLEEKEEKEKPKETMKTHEVIKPQPRTLSSHSHWLNEKNNIMVKPIGTVSTKEVTAAKDRDDKETMVTNQIGRDCVDAMWWDSLLNLGEQECGEKEGSCSLFQENVILELPKVDDFFWDSKLCDIGSLWDL</sequence>
<evidence type="ECO:0000256" key="7">
    <source>
        <dbReference type="ARBA" id="ARBA00023242"/>
    </source>
</evidence>
<protein>
    <submittedName>
        <fullName evidence="11">Uncharacterized protein</fullName>
    </submittedName>
</protein>
<keyword evidence="6" id="KW-0804">Transcription</keyword>
<dbReference type="FunFam" id="1.10.10.60:FF:000402">
    <property type="entry name" value="Transcription factor MYB113"/>
    <property type="match status" value="1"/>
</dbReference>
<keyword evidence="3" id="KW-0805">Transcription regulation</keyword>
<comment type="subcellular location">
    <subcellularLocation>
        <location evidence="1">Nucleus</location>
    </subcellularLocation>
</comment>
<evidence type="ECO:0000256" key="1">
    <source>
        <dbReference type="ARBA" id="ARBA00004123"/>
    </source>
</evidence>
<evidence type="ECO:0000256" key="3">
    <source>
        <dbReference type="ARBA" id="ARBA00023015"/>
    </source>
</evidence>
<dbReference type="Gene3D" id="1.10.10.60">
    <property type="entry name" value="Homeodomain-like"/>
    <property type="match status" value="2"/>
</dbReference>
<evidence type="ECO:0000259" key="10">
    <source>
        <dbReference type="PROSITE" id="PS51294"/>
    </source>
</evidence>
<dbReference type="Proteomes" id="UP001058974">
    <property type="component" value="Chromosome 2"/>
</dbReference>
<dbReference type="GO" id="GO:0005634">
    <property type="term" value="C:nucleus"/>
    <property type="evidence" value="ECO:0007669"/>
    <property type="project" value="UniProtKB-SubCell"/>
</dbReference>
<feature type="domain" description="Myb-like" evidence="9">
    <location>
        <begin position="57"/>
        <end position="107"/>
    </location>
</feature>
<name>A0A9D4YBH4_PEA</name>
<feature type="domain" description="Myb-like" evidence="9">
    <location>
        <begin position="4"/>
        <end position="56"/>
    </location>
</feature>
<dbReference type="Pfam" id="PF00249">
    <property type="entry name" value="Myb_DNA-binding"/>
    <property type="match status" value="2"/>
</dbReference>
<dbReference type="EMBL" id="JAMSHJ010000002">
    <property type="protein sequence ID" value="KAI5434500.1"/>
    <property type="molecule type" value="Genomic_DNA"/>
</dbReference>
<keyword evidence="12" id="KW-1185">Reference proteome</keyword>
<keyword evidence="5" id="KW-0010">Activator</keyword>
<dbReference type="Gramene" id="Psat02G0136200-T1">
    <property type="protein sequence ID" value="KAI5434500.1"/>
    <property type="gene ID" value="KIW84_021362"/>
</dbReference>
<evidence type="ECO:0000313" key="12">
    <source>
        <dbReference type="Proteomes" id="UP001058974"/>
    </source>
</evidence>
<dbReference type="OrthoDB" id="2143914at2759"/>
<accession>A0A9D4YBH4</accession>
<proteinExistence type="predicted"/>
<dbReference type="GO" id="GO:0080090">
    <property type="term" value="P:regulation of primary metabolic process"/>
    <property type="evidence" value="ECO:0007669"/>
    <property type="project" value="UniProtKB-ARBA"/>
</dbReference>
<dbReference type="PROSITE" id="PS50090">
    <property type="entry name" value="MYB_LIKE"/>
    <property type="match status" value="2"/>
</dbReference>
<feature type="domain" description="HTH myb-type" evidence="10">
    <location>
        <begin position="61"/>
        <end position="111"/>
    </location>
</feature>
<comment type="caution">
    <text evidence="11">The sequence shown here is derived from an EMBL/GenBank/DDBJ whole genome shotgun (WGS) entry which is preliminary data.</text>
</comment>
<dbReference type="InterPro" id="IPR017930">
    <property type="entry name" value="Myb_dom"/>
</dbReference>
<dbReference type="PANTHER" id="PTHR47999">
    <property type="entry name" value="TRANSCRIPTION FACTOR MYB8-RELATED-RELATED"/>
    <property type="match status" value="1"/>
</dbReference>
<dbReference type="SUPFAM" id="SSF46689">
    <property type="entry name" value="Homeodomain-like"/>
    <property type="match status" value="1"/>
</dbReference>
<dbReference type="GO" id="GO:0003677">
    <property type="term" value="F:DNA binding"/>
    <property type="evidence" value="ECO:0007669"/>
    <property type="project" value="UniProtKB-KW"/>
</dbReference>
<keyword evidence="7" id="KW-0539">Nucleus</keyword>
<dbReference type="Gramene" id="PSAT_LOCUS10055_t1">
    <property type="protein sequence ID" value="CAL5189975.1"/>
    <property type="gene ID" value="PSAT_LOCUS10055"/>
</dbReference>
<feature type="domain" description="HTH myb-type" evidence="10">
    <location>
        <begin position="4"/>
        <end position="60"/>
    </location>
</feature>
<dbReference type="Gramene" id="Psat2g042040.1">
    <property type="protein sequence ID" value="Psat2g042040.1.cds"/>
    <property type="gene ID" value="Psat2g042040"/>
</dbReference>
<evidence type="ECO:0000256" key="5">
    <source>
        <dbReference type="ARBA" id="ARBA00023159"/>
    </source>
</evidence>
<organism evidence="11 12">
    <name type="scientific">Pisum sativum</name>
    <name type="common">Garden pea</name>
    <name type="synonym">Lathyrus oleraceus</name>
    <dbReference type="NCBI Taxonomy" id="3888"/>
    <lineage>
        <taxon>Eukaryota</taxon>
        <taxon>Viridiplantae</taxon>
        <taxon>Streptophyta</taxon>
        <taxon>Embryophyta</taxon>
        <taxon>Tracheophyta</taxon>
        <taxon>Spermatophyta</taxon>
        <taxon>Magnoliopsida</taxon>
        <taxon>eudicotyledons</taxon>
        <taxon>Gunneridae</taxon>
        <taxon>Pentapetalae</taxon>
        <taxon>rosids</taxon>
        <taxon>fabids</taxon>
        <taxon>Fabales</taxon>
        <taxon>Fabaceae</taxon>
        <taxon>Papilionoideae</taxon>
        <taxon>50 kb inversion clade</taxon>
        <taxon>NPAAA clade</taxon>
        <taxon>Hologalegina</taxon>
        <taxon>IRL clade</taxon>
        <taxon>Fabeae</taxon>
        <taxon>Lathyrus</taxon>
    </lineage>
</organism>
<feature type="region of interest" description="Disordered" evidence="8">
    <location>
        <begin position="116"/>
        <end position="143"/>
    </location>
</feature>
<dbReference type="FunFam" id="1.10.10.60:FF:000218">
    <property type="entry name" value="Myb transcription factor"/>
    <property type="match status" value="1"/>
</dbReference>
<dbReference type="CDD" id="cd00167">
    <property type="entry name" value="SANT"/>
    <property type="match status" value="2"/>
</dbReference>
<dbReference type="SMART" id="SM00717">
    <property type="entry name" value="SANT"/>
    <property type="match status" value="2"/>
</dbReference>
<evidence type="ECO:0000256" key="6">
    <source>
        <dbReference type="ARBA" id="ARBA00023163"/>
    </source>
</evidence>
<dbReference type="InterPro" id="IPR001005">
    <property type="entry name" value="SANT/Myb"/>
</dbReference>
<reference evidence="11 12" key="1">
    <citation type="journal article" date="2022" name="Nat. Genet.">
        <title>Improved pea reference genome and pan-genome highlight genomic features and evolutionary characteristics.</title>
        <authorList>
            <person name="Yang T."/>
            <person name="Liu R."/>
            <person name="Luo Y."/>
            <person name="Hu S."/>
            <person name="Wang D."/>
            <person name="Wang C."/>
            <person name="Pandey M.K."/>
            <person name="Ge S."/>
            <person name="Xu Q."/>
            <person name="Li N."/>
            <person name="Li G."/>
            <person name="Huang Y."/>
            <person name="Saxena R.K."/>
            <person name="Ji Y."/>
            <person name="Li M."/>
            <person name="Yan X."/>
            <person name="He Y."/>
            <person name="Liu Y."/>
            <person name="Wang X."/>
            <person name="Xiang C."/>
            <person name="Varshney R.K."/>
            <person name="Ding H."/>
            <person name="Gao S."/>
            <person name="Zong X."/>
        </authorList>
    </citation>
    <scope>NUCLEOTIDE SEQUENCE [LARGE SCALE GENOMIC DNA]</scope>
    <source>
        <strain evidence="11 12">cv. Zhongwan 6</strain>
    </source>
</reference>
<dbReference type="AlphaFoldDB" id="A0A9D4YBH4"/>
<dbReference type="InterPro" id="IPR015495">
    <property type="entry name" value="Myb_TF_plants"/>
</dbReference>
<keyword evidence="4" id="KW-0238">DNA-binding</keyword>
<evidence type="ECO:0000256" key="8">
    <source>
        <dbReference type="SAM" id="MobiDB-lite"/>
    </source>
</evidence>
<evidence type="ECO:0000256" key="2">
    <source>
        <dbReference type="ARBA" id="ARBA00022737"/>
    </source>
</evidence>
<evidence type="ECO:0000256" key="4">
    <source>
        <dbReference type="ARBA" id="ARBA00023125"/>
    </source>
</evidence>
<keyword evidence="2" id="KW-0677">Repeat</keyword>
<dbReference type="PANTHER" id="PTHR47999:SF24">
    <property type="entry name" value="TRANSCRIPTION FACTOR MYB90"/>
    <property type="match status" value="1"/>
</dbReference>
<evidence type="ECO:0000313" key="11">
    <source>
        <dbReference type="EMBL" id="KAI5434500.1"/>
    </source>
</evidence>
<dbReference type="PROSITE" id="PS51294">
    <property type="entry name" value="HTH_MYB"/>
    <property type="match status" value="2"/>
</dbReference>
<dbReference type="InterPro" id="IPR009057">
    <property type="entry name" value="Homeodomain-like_sf"/>
</dbReference>
<evidence type="ECO:0000259" key="9">
    <source>
        <dbReference type="PROSITE" id="PS50090"/>
    </source>
</evidence>